<dbReference type="PANTHER" id="PTHR13906">
    <property type="entry name" value="PORCUPINE"/>
    <property type="match status" value="1"/>
</dbReference>
<dbReference type="PANTHER" id="PTHR13906:SF4">
    <property type="entry name" value="LYSOPHOSPHOLIPID ACYLTRANSFERASE 6"/>
    <property type="match status" value="1"/>
</dbReference>
<feature type="transmembrane region" description="Helical" evidence="7">
    <location>
        <begin position="12"/>
        <end position="30"/>
    </location>
</feature>
<evidence type="ECO:0000256" key="2">
    <source>
        <dbReference type="ARBA" id="ARBA00022679"/>
    </source>
</evidence>
<evidence type="ECO:0000256" key="5">
    <source>
        <dbReference type="ARBA" id="ARBA00023136"/>
    </source>
</evidence>
<dbReference type="InterPro" id="IPR004299">
    <property type="entry name" value="MBOAT_fam"/>
</dbReference>
<dbReference type="GO" id="GO:0005783">
    <property type="term" value="C:endoplasmic reticulum"/>
    <property type="evidence" value="ECO:0007669"/>
    <property type="project" value="TreeGrafter"/>
</dbReference>
<dbReference type="InterPro" id="IPR049941">
    <property type="entry name" value="LPLAT_7/PORCN-like"/>
</dbReference>
<keyword evidence="5 7" id="KW-0472">Membrane</keyword>
<gene>
    <name evidence="8" type="ORF">CYMTET_34077</name>
</gene>
<keyword evidence="9" id="KW-1185">Reference proteome</keyword>
<keyword evidence="4 7" id="KW-1133">Transmembrane helix</keyword>
<dbReference type="GO" id="GO:0030258">
    <property type="term" value="P:lipid modification"/>
    <property type="evidence" value="ECO:0007669"/>
    <property type="project" value="TreeGrafter"/>
</dbReference>
<dbReference type="GO" id="GO:0016020">
    <property type="term" value="C:membrane"/>
    <property type="evidence" value="ECO:0007669"/>
    <property type="project" value="UniProtKB-SubCell"/>
</dbReference>
<evidence type="ECO:0000256" key="4">
    <source>
        <dbReference type="ARBA" id="ARBA00022989"/>
    </source>
</evidence>
<dbReference type="GO" id="GO:0008654">
    <property type="term" value="P:phospholipid biosynthetic process"/>
    <property type="evidence" value="ECO:0007669"/>
    <property type="project" value="TreeGrafter"/>
</dbReference>
<organism evidence="8 9">
    <name type="scientific">Cymbomonas tetramitiformis</name>
    <dbReference type="NCBI Taxonomy" id="36881"/>
    <lineage>
        <taxon>Eukaryota</taxon>
        <taxon>Viridiplantae</taxon>
        <taxon>Chlorophyta</taxon>
        <taxon>Pyramimonadophyceae</taxon>
        <taxon>Pyramimonadales</taxon>
        <taxon>Pyramimonadaceae</taxon>
        <taxon>Cymbomonas</taxon>
    </lineage>
</organism>
<proteinExistence type="predicted"/>
<protein>
    <submittedName>
        <fullName evidence="8">Uncharacterized protein</fullName>
    </submittedName>
</protein>
<keyword evidence="3 7" id="KW-0812">Transmembrane</keyword>
<sequence>MVLCYCGYGLSGFGHMFGLALASFVITKIIPRKHAGFAVFGVSFAHLTTCHVLNASGASWNAGNIDFTGSQMVLVLKVSGVAFNYMDGLLAYQDMSAWQKQAHLKDLPSLLEFMGYVFDPSTVLVGPAIDFWEYLEFAQDRAGKGLTKQPGFMLRALQNFLGNLLCLALNLVGSSRFPVSLIGSPEWYSEFTLWYKLFVLYAIALQSRMKYYFVWGLGHTSMIASGSPLTPPLHGPSFAPLTTPTAPADPGFTNHT</sequence>
<dbReference type="GO" id="GO:0019432">
    <property type="term" value="P:triglyceride biosynthetic process"/>
    <property type="evidence" value="ECO:0007669"/>
    <property type="project" value="TreeGrafter"/>
</dbReference>
<evidence type="ECO:0000256" key="1">
    <source>
        <dbReference type="ARBA" id="ARBA00004141"/>
    </source>
</evidence>
<reference evidence="8 9" key="1">
    <citation type="journal article" date="2015" name="Genome Biol. Evol.">
        <title>Comparative Genomics of a Bacterivorous Green Alga Reveals Evolutionary Causalities and Consequences of Phago-Mixotrophic Mode of Nutrition.</title>
        <authorList>
            <person name="Burns J.A."/>
            <person name="Paasch A."/>
            <person name="Narechania A."/>
            <person name="Kim E."/>
        </authorList>
    </citation>
    <scope>NUCLEOTIDE SEQUENCE [LARGE SCALE GENOMIC DNA]</scope>
    <source>
        <strain evidence="8 9">PLY_AMNH</strain>
    </source>
</reference>
<accession>A0AAE0FBN9</accession>
<evidence type="ECO:0000313" key="9">
    <source>
        <dbReference type="Proteomes" id="UP001190700"/>
    </source>
</evidence>
<keyword evidence="2" id="KW-0808">Transferase</keyword>
<dbReference type="EMBL" id="LGRX02021308">
    <property type="protein sequence ID" value="KAK3256811.1"/>
    <property type="molecule type" value="Genomic_DNA"/>
</dbReference>
<keyword evidence="6" id="KW-0012">Acyltransferase</keyword>
<dbReference type="Proteomes" id="UP001190700">
    <property type="component" value="Unassembled WGS sequence"/>
</dbReference>
<comment type="caution">
    <text evidence="8">The sequence shown here is derived from an EMBL/GenBank/DDBJ whole genome shotgun (WGS) entry which is preliminary data.</text>
</comment>
<evidence type="ECO:0000256" key="6">
    <source>
        <dbReference type="ARBA" id="ARBA00023315"/>
    </source>
</evidence>
<evidence type="ECO:0000256" key="3">
    <source>
        <dbReference type="ARBA" id="ARBA00022692"/>
    </source>
</evidence>
<evidence type="ECO:0000313" key="8">
    <source>
        <dbReference type="EMBL" id="KAK3256811.1"/>
    </source>
</evidence>
<dbReference type="Pfam" id="PF03062">
    <property type="entry name" value="MBOAT"/>
    <property type="match status" value="1"/>
</dbReference>
<dbReference type="AlphaFoldDB" id="A0AAE0FBN9"/>
<evidence type="ECO:0000256" key="7">
    <source>
        <dbReference type="SAM" id="Phobius"/>
    </source>
</evidence>
<name>A0AAE0FBN9_9CHLO</name>
<dbReference type="GO" id="GO:0016746">
    <property type="term" value="F:acyltransferase activity"/>
    <property type="evidence" value="ECO:0007669"/>
    <property type="project" value="UniProtKB-KW"/>
</dbReference>
<comment type="subcellular location">
    <subcellularLocation>
        <location evidence="1">Membrane</location>
        <topology evidence="1">Multi-pass membrane protein</topology>
    </subcellularLocation>
</comment>